<comment type="similarity">
    <text evidence="6">Belongs to the ABC-4 integral membrane protein family.</text>
</comment>
<keyword evidence="5 7" id="KW-0472">Membrane</keyword>
<feature type="transmembrane region" description="Helical" evidence="7">
    <location>
        <begin position="399"/>
        <end position="424"/>
    </location>
</feature>
<feature type="transmembrane region" description="Helical" evidence="7">
    <location>
        <begin position="444"/>
        <end position="465"/>
    </location>
</feature>
<feature type="transmembrane region" description="Helical" evidence="7">
    <location>
        <begin position="343"/>
        <end position="368"/>
    </location>
</feature>
<feature type="domain" description="ABC3 transporter permease C-terminal" evidence="8">
    <location>
        <begin position="761"/>
        <end position="873"/>
    </location>
</feature>
<dbReference type="PANTHER" id="PTHR30572">
    <property type="entry name" value="MEMBRANE COMPONENT OF TRANSPORTER-RELATED"/>
    <property type="match status" value="1"/>
</dbReference>
<feature type="transmembrane region" description="Helical" evidence="7">
    <location>
        <begin position="491"/>
        <end position="513"/>
    </location>
</feature>
<dbReference type="EMBL" id="CP060394">
    <property type="protein sequence ID" value="QNI34473.1"/>
    <property type="molecule type" value="Genomic_DNA"/>
</dbReference>
<evidence type="ECO:0000256" key="3">
    <source>
        <dbReference type="ARBA" id="ARBA00022692"/>
    </source>
</evidence>
<gene>
    <name evidence="10" type="ORF">H7849_11610</name>
</gene>
<comment type="subcellular location">
    <subcellularLocation>
        <location evidence="1">Cell membrane</location>
        <topology evidence="1">Multi-pass membrane protein</topology>
    </subcellularLocation>
</comment>
<evidence type="ECO:0000256" key="5">
    <source>
        <dbReference type="ARBA" id="ARBA00023136"/>
    </source>
</evidence>
<dbReference type="Proteomes" id="UP000515312">
    <property type="component" value="Chromosome"/>
</dbReference>
<keyword evidence="11" id="KW-1185">Reference proteome</keyword>
<dbReference type="InterPro" id="IPR025857">
    <property type="entry name" value="MacB_PCD"/>
</dbReference>
<keyword evidence="2" id="KW-1003">Cell membrane</keyword>
<sequence length="881" mass="94092">MFKSLVTGLRALFRRERRNADIQSELDCFLQASIDDKLRRGLSSDQAVSAARAEIGSAETVRIKVWSAGWESAADALLQDLRFAVRQLRKNPGFAATAILVLTLGIGAAVTIFSFVDAALIQPLPYAQPSRLAIVYESNTLGPHFHLSYLDWLDYQRRNTVFTSLEAFANYGFMLATPDGPQPVHGTRVTAGFFRTLGVSPVLGRDFRPDDDQPAAPFVALISYSAWLHRFGGGRNIIGQTVTLSGNVTSIIGVLPPSFHFAPAEPSEFWGTERPDGGCEKVRGCHNLIGLARLRPGVGFAAALADAQRIGLQLAQQYPGDDHGRGATMDPLVDAILGSIRPLLLMLLAGAALLLLIAAINVSSLLLVRTERRRREMAVRGALGASSSRLVSQFLTEGIALAVFAGALGLGFAFLLIRLVLGLIPKDFLDTMPYVRAVGLNAHVLAFTALVTLIAAIIFSLLPALRVSHADLRDGLQEVSRGASGTVWRRFGSNLVIAELAIAMILLVGAGLLGKSFYRLLHVDTGLNADGLATLDVSGTIKTGTEPEWISFERRIHAELGALPGVASVSITEQAPLGDGDGSSNFVIVGRPPVDHNEVIIRDVSAGYFSTLQARLVRGRFFADDEDQSRQRVVVINQQLAKLYFPGEDPVGQQIAMEDGDQKSPMLVIGVVDTIQEGQPDAAPQAAMYRPRNQNPSPPNDGFTVVLRTGQSESSVLSEAASAIHAANPTLAVSDPGTMLQKLYDSPSATLHRASAWMVGSFAALALLLSVVGLYGVVAYSVSLRTREIGVRMALGAQRSTVYRMILREAGGLAMVGIVLGLAGSLAATTLLGKLLFQVRAWDVTTLAAVSIVLAIAALVASFLPARRAASVDPTEALHAE</sequence>
<feature type="domain" description="MacB-like periplasmic core" evidence="9">
    <location>
        <begin position="96"/>
        <end position="258"/>
    </location>
</feature>
<keyword evidence="3 7" id="KW-0812">Transmembrane</keyword>
<dbReference type="Pfam" id="PF02687">
    <property type="entry name" value="FtsX"/>
    <property type="match status" value="2"/>
</dbReference>
<feature type="domain" description="ABC3 transporter permease C-terminal" evidence="8">
    <location>
        <begin position="351"/>
        <end position="470"/>
    </location>
</feature>
<feature type="transmembrane region" description="Helical" evidence="7">
    <location>
        <begin position="94"/>
        <end position="116"/>
    </location>
</feature>
<dbReference type="NCBIfam" id="NF038403">
    <property type="entry name" value="perm_prefix_1"/>
    <property type="match status" value="1"/>
</dbReference>
<evidence type="ECO:0000256" key="1">
    <source>
        <dbReference type="ARBA" id="ARBA00004651"/>
    </source>
</evidence>
<evidence type="ECO:0000313" key="10">
    <source>
        <dbReference type="EMBL" id="QNI34473.1"/>
    </source>
</evidence>
<dbReference type="NCBIfam" id="TIGR03434">
    <property type="entry name" value="ADOP"/>
    <property type="match status" value="1"/>
</dbReference>
<feature type="transmembrane region" description="Helical" evidence="7">
    <location>
        <begin position="813"/>
        <end position="832"/>
    </location>
</feature>
<dbReference type="GO" id="GO:0005886">
    <property type="term" value="C:plasma membrane"/>
    <property type="evidence" value="ECO:0007669"/>
    <property type="project" value="UniProtKB-SubCell"/>
</dbReference>
<protein>
    <submittedName>
        <fullName evidence="10">ABC transporter permease</fullName>
    </submittedName>
</protein>
<evidence type="ECO:0000313" key="11">
    <source>
        <dbReference type="Proteomes" id="UP000515312"/>
    </source>
</evidence>
<name>A0A7G8BPK3_9BACT</name>
<organism evidence="10 11">
    <name type="scientific">Alloacidobacterium dinghuense</name>
    <dbReference type="NCBI Taxonomy" id="2763107"/>
    <lineage>
        <taxon>Bacteria</taxon>
        <taxon>Pseudomonadati</taxon>
        <taxon>Acidobacteriota</taxon>
        <taxon>Terriglobia</taxon>
        <taxon>Terriglobales</taxon>
        <taxon>Acidobacteriaceae</taxon>
        <taxon>Alloacidobacterium</taxon>
    </lineage>
</organism>
<evidence type="ECO:0000256" key="6">
    <source>
        <dbReference type="ARBA" id="ARBA00038076"/>
    </source>
</evidence>
<feature type="domain" description="MacB-like periplasmic core" evidence="9">
    <location>
        <begin position="500"/>
        <end position="716"/>
    </location>
</feature>
<reference evidence="10 11" key="1">
    <citation type="submission" date="2020-08" db="EMBL/GenBank/DDBJ databases">
        <title>Edaphobacter telluris sp. nov. and Acidobacterium dinghuensis sp. nov., two acidobacteria isolated from forest soil.</title>
        <authorList>
            <person name="Fu J."/>
            <person name="Qiu L."/>
        </authorList>
    </citation>
    <scope>NUCLEOTIDE SEQUENCE [LARGE SCALE GENOMIC DNA]</scope>
    <source>
        <strain evidence="10">4Y35</strain>
    </source>
</reference>
<keyword evidence="4 7" id="KW-1133">Transmembrane helix</keyword>
<dbReference type="InterPro" id="IPR003838">
    <property type="entry name" value="ABC3_permease_C"/>
</dbReference>
<evidence type="ECO:0000259" key="8">
    <source>
        <dbReference type="Pfam" id="PF02687"/>
    </source>
</evidence>
<dbReference type="AlphaFoldDB" id="A0A7G8BPK3"/>
<dbReference type="GO" id="GO:0022857">
    <property type="term" value="F:transmembrane transporter activity"/>
    <property type="evidence" value="ECO:0007669"/>
    <property type="project" value="TreeGrafter"/>
</dbReference>
<dbReference type="RefSeq" id="WP_186746680.1">
    <property type="nucleotide sequence ID" value="NZ_CP060394.1"/>
</dbReference>
<evidence type="ECO:0000256" key="4">
    <source>
        <dbReference type="ARBA" id="ARBA00022989"/>
    </source>
</evidence>
<feature type="transmembrane region" description="Helical" evidence="7">
    <location>
        <begin position="756"/>
        <end position="782"/>
    </location>
</feature>
<dbReference type="InterPro" id="IPR017800">
    <property type="entry name" value="ADOP"/>
</dbReference>
<evidence type="ECO:0000256" key="7">
    <source>
        <dbReference type="SAM" id="Phobius"/>
    </source>
</evidence>
<dbReference type="KEGG" id="adin:H7849_11610"/>
<evidence type="ECO:0000256" key="2">
    <source>
        <dbReference type="ARBA" id="ARBA00022475"/>
    </source>
</evidence>
<dbReference type="InterPro" id="IPR050250">
    <property type="entry name" value="Macrolide_Exporter_MacB"/>
</dbReference>
<dbReference type="InterPro" id="IPR047928">
    <property type="entry name" value="Perm_prefix_1"/>
</dbReference>
<dbReference type="Pfam" id="PF12704">
    <property type="entry name" value="MacB_PCD"/>
    <property type="match status" value="2"/>
</dbReference>
<dbReference type="PANTHER" id="PTHR30572:SF4">
    <property type="entry name" value="ABC TRANSPORTER PERMEASE YTRF"/>
    <property type="match status" value="1"/>
</dbReference>
<proteinExistence type="inferred from homology"/>
<accession>A0A7G8BPK3</accession>
<feature type="transmembrane region" description="Helical" evidence="7">
    <location>
        <begin position="844"/>
        <end position="864"/>
    </location>
</feature>
<evidence type="ECO:0000259" key="9">
    <source>
        <dbReference type="Pfam" id="PF12704"/>
    </source>
</evidence>